<accession>A0A835ZFB7</accession>
<evidence type="ECO:0000313" key="3">
    <source>
        <dbReference type="EMBL" id="KAG5192660.1"/>
    </source>
</evidence>
<dbReference type="EMBL" id="JAFCMP010000003">
    <property type="protein sequence ID" value="KAG5192660.1"/>
    <property type="molecule type" value="Genomic_DNA"/>
</dbReference>
<dbReference type="SUPFAM" id="SSF50729">
    <property type="entry name" value="PH domain-like"/>
    <property type="match status" value="1"/>
</dbReference>
<evidence type="ECO:0000313" key="4">
    <source>
        <dbReference type="Proteomes" id="UP000664859"/>
    </source>
</evidence>
<keyword evidence="4" id="KW-1185">Reference proteome</keyword>
<dbReference type="Gene3D" id="2.30.29.30">
    <property type="entry name" value="Pleckstrin-homology domain (PH domain)/Phosphotyrosine-binding domain (PTB)"/>
    <property type="match status" value="1"/>
</dbReference>
<name>A0A835ZFB7_9STRA</name>
<dbReference type="AlphaFoldDB" id="A0A835ZFB7"/>
<organism evidence="3 4">
    <name type="scientific">Tribonema minus</name>
    <dbReference type="NCBI Taxonomy" id="303371"/>
    <lineage>
        <taxon>Eukaryota</taxon>
        <taxon>Sar</taxon>
        <taxon>Stramenopiles</taxon>
        <taxon>Ochrophyta</taxon>
        <taxon>PX clade</taxon>
        <taxon>Xanthophyceae</taxon>
        <taxon>Tribonematales</taxon>
        <taxon>Tribonemataceae</taxon>
        <taxon>Tribonema</taxon>
    </lineage>
</organism>
<dbReference type="OrthoDB" id="207340at2759"/>
<dbReference type="CDD" id="cd00821">
    <property type="entry name" value="PH"/>
    <property type="match status" value="1"/>
</dbReference>
<evidence type="ECO:0000256" key="1">
    <source>
        <dbReference type="SAM" id="MobiDB-lite"/>
    </source>
</evidence>
<dbReference type="SMART" id="SM00233">
    <property type="entry name" value="PH"/>
    <property type="match status" value="1"/>
</dbReference>
<sequence>MVPQRRPPQRLLPRTSSPGPHSRVISVLVDPGLPHSFIYNLRIDNSMTAKEASAKLSARLRLPQSELRQYDLIVVHATPQGLRLRTLRDGDNVTEVRARAAAKLPPCDTCSGAAANLDVPLLQRYSCSYCSARIRWFFKDSRTAPLDFEEGLSGSEASDGEGEDCCTWNDLAYVGQGDLSDYLYRQSQWDRNLWRRRWCTLTGERLYVLKQKPDLKKIGSGTIPNAFSVPLAGSTVLERSRNGASPHALEVHSTHAAHALRAQTPAAARVWAEALAEAARLATENGLLHVAEHIICDETRARCARRFGGGSGSDGGGGGGRSGGGGGSGGGSGGGDSGGGSGGGNGVDAGVGVGGRRSSSSRGGS</sequence>
<dbReference type="Pfam" id="PF00169">
    <property type="entry name" value="PH"/>
    <property type="match status" value="1"/>
</dbReference>
<dbReference type="InterPro" id="IPR001849">
    <property type="entry name" value="PH_domain"/>
</dbReference>
<gene>
    <name evidence="3" type="ORF">JKP88DRAFT_292741</name>
</gene>
<dbReference type="PROSITE" id="PS50003">
    <property type="entry name" value="PH_DOMAIN"/>
    <property type="match status" value="1"/>
</dbReference>
<comment type="caution">
    <text evidence="3">The sequence shown here is derived from an EMBL/GenBank/DDBJ whole genome shotgun (WGS) entry which is preliminary data.</text>
</comment>
<feature type="compositionally biased region" description="Low complexity" evidence="1">
    <location>
        <begin position="356"/>
        <end position="365"/>
    </location>
</feature>
<feature type="compositionally biased region" description="Low complexity" evidence="1">
    <location>
        <begin position="1"/>
        <end position="14"/>
    </location>
</feature>
<feature type="domain" description="PH" evidence="2">
    <location>
        <begin position="176"/>
        <end position="280"/>
    </location>
</feature>
<feature type="compositionally biased region" description="Gly residues" evidence="1">
    <location>
        <begin position="309"/>
        <end position="355"/>
    </location>
</feature>
<dbReference type="InterPro" id="IPR011993">
    <property type="entry name" value="PH-like_dom_sf"/>
</dbReference>
<feature type="region of interest" description="Disordered" evidence="1">
    <location>
        <begin position="1"/>
        <end position="23"/>
    </location>
</feature>
<proteinExistence type="predicted"/>
<protein>
    <recommendedName>
        <fullName evidence="2">PH domain-containing protein</fullName>
    </recommendedName>
</protein>
<reference evidence="3" key="1">
    <citation type="submission" date="2021-02" db="EMBL/GenBank/DDBJ databases">
        <title>First Annotated Genome of the Yellow-green Alga Tribonema minus.</title>
        <authorList>
            <person name="Mahan K.M."/>
        </authorList>
    </citation>
    <scope>NUCLEOTIDE SEQUENCE</scope>
    <source>
        <strain evidence="3">UTEX B ZZ1240</strain>
    </source>
</reference>
<dbReference type="Proteomes" id="UP000664859">
    <property type="component" value="Unassembled WGS sequence"/>
</dbReference>
<evidence type="ECO:0000259" key="2">
    <source>
        <dbReference type="PROSITE" id="PS50003"/>
    </source>
</evidence>
<feature type="region of interest" description="Disordered" evidence="1">
    <location>
        <begin position="309"/>
        <end position="365"/>
    </location>
</feature>